<name>A0A8J5EX61_ZINOF</name>
<sequence>MEKICAYAHGKFPVIKSVIDVEIYAAMETMTALRIHFLDKDEITLGNDYQAIISFHNKTSRNKPSRVRWLAFTDYITGTDVKVKFEHIDGKLNILADTLSRLVKGPEMIVVLTDEEDAKEEASCSIRFPLLTEYEDLIHETLPKVFLKEEHDKRNRMAKNEDQAISNITESLHELELILQMKEYDFNHRRHMEGGYDSYYHRNLE</sequence>
<accession>A0A8J5EX61</accession>
<dbReference type="Proteomes" id="UP000734854">
    <property type="component" value="Unassembled WGS sequence"/>
</dbReference>
<gene>
    <name evidence="1" type="ORF">ZIOFF_065467</name>
</gene>
<organism evidence="1 2">
    <name type="scientific">Zingiber officinale</name>
    <name type="common">Ginger</name>
    <name type="synonym">Amomum zingiber</name>
    <dbReference type="NCBI Taxonomy" id="94328"/>
    <lineage>
        <taxon>Eukaryota</taxon>
        <taxon>Viridiplantae</taxon>
        <taxon>Streptophyta</taxon>
        <taxon>Embryophyta</taxon>
        <taxon>Tracheophyta</taxon>
        <taxon>Spermatophyta</taxon>
        <taxon>Magnoliopsida</taxon>
        <taxon>Liliopsida</taxon>
        <taxon>Zingiberales</taxon>
        <taxon>Zingiberaceae</taxon>
        <taxon>Zingiber</taxon>
    </lineage>
</organism>
<comment type="caution">
    <text evidence="1">The sequence shown here is derived from an EMBL/GenBank/DDBJ whole genome shotgun (WGS) entry which is preliminary data.</text>
</comment>
<evidence type="ECO:0008006" key="3">
    <source>
        <dbReference type="Google" id="ProtNLM"/>
    </source>
</evidence>
<dbReference type="AlphaFoldDB" id="A0A8J5EX61"/>
<proteinExistence type="predicted"/>
<evidence type="ECO:0000313" key="1">
    <source>
        <dbReference type="EMBL" id="KAG6476229.1"/>
    </source>
</evidence>
<protein>
    <recommendedName>
        <fullName evidence="3">Polyprotein</fullName>
    </recommendedName>
</protein>
<reference evidence="1 2" key="1">
    <citation type="submission" date="2020-08" db="EMBL/GenBank/DDBJ databases">
        <title>Plant Genome Project.</title>
        <authorList>
            <person name="Zhang R.-G."/>
        </authorList>
    </citation>
    <scope>NUCLEOTIDE SEQUENCE [LARGE SCALE GENOMIC DNA]</scope>
    <source>
        <tissue evidence="1">Rhizome</tissue>
    </source>
</reference>
<evidence type="ECO:0000313" key="2">
    <source>
        <dbReference type="Proteomes" id="UP000734854"/>
    </source>
</evidence>
<dbReference type="EMBL" id="JACMSC010000018">
    <property type="protein sequence ID" value="KAG6476229.1"/>
    <property type="molecule type" value="Genomic_DNA"/>
</dbReference>
<keyword evidence="2" id="KW-1185">Reference proteome</keyword>